<dbReference type="Proteomes" id="UP000198280">
    <property type="component" value="Unassembled WGS sequence"/>
</dbReference>
<organism evidence="1 2">
    <name type="scientific">Actinacidiphila glaucinigra</name>
    <dbReference type="NCBI Taxonomy" id="235986"/>
    <lineage>
        <taxon>Bacteria</taxon>
        <taxon>Bacillati</taxon>
        <taxon>Actinomycetota</taxon>
        <taxon>Actinomycetes</taxon>
        <taxon>Kitasatosporales</taxon>
        <taxon>Streptomycetaceae</taxon>
        <taxon>Actinacidiphila</taxon>
    </lineage>
</organism>
<keyword evidence="2" id="KW-1185">Reference proteome</keyword>
<sequence length="148" mass="16340">MDLPGHVATVDALRARPFPAREERSGAVESGPGYHIADLRIAEEFWDADGDPADRRQAEDDMEAECQALVEVFTERWGAPETVDLAAHLERLVEGEPVPSPLRTLCNYAHEAWAWRVDGRWIGVCVGQWDRELPLQLVAAVGDAASVP</sequence>
<dbReference type="AlphaFoldDB" id="A0A239G3H1"/>
<evidence type="ECO:0000313" key="2">
    <source>
        <dbReference type="Proteomes" id="UP000198280"/>
    </source>
</evidence>
<proteinExistence type="predicted"/>
<name>A0A239G3H1_9ACTN</name>
<evidence type="ECO:0000313" key="1">
    <source>
        <dbReference type="EMBL" id="SNS63258.1"/>
    </source>
</evidence>
<accession>A0A239G3H1</accession>
<dbReference type="EMBL" id="FZOF01000007">
    <property type="protein sequence ID" value="SNS63258.1"/>
    <property type="molecule type" value="Genomic_DNA"/>
</dbReference>
<reference evidence="1 2" key="1">
    <citation type="submission" date="2017-06" db="EMBL/GenBank/DDBJ databases">
        <authorList>
            <person name="Kim H.J."/>
            <person name="Triplett B.A."/>
        </authorList>
    </citation>
    <scope>NUCLEOTIDE SEQUENCE [LARGE SCALE GENOMIC DNA]</scope>
    <source>
        <strain evidence="1 2">CGMCC 4.1858</strain>
    </source>
</reference>
<dbReference type="OrthoDB" id="3478947at2"/>
<gene>
    <name evidence="1" type="ORF">SAMN05216252_107195</name>
</gene>
<protein>
    <submittedName>
        <fullName evidence="1">Uncharacterized protein</fullName>
    </submittedName>
</protein>
<dbReference type="RefSeq" id="WP_089224641.1">
    <property type="nucleotide sequence ID" value="NZ_FZOF01000007.1"/>
</dbReference>